<dbReference type="InterPro" id="IPR002416">
    <property type="entry name" value="T2SS_protein-GspH"/>
</dbReference>
<organism evidence="6 7">
    <name type="scientific">Pseudohaliea rubra DSM 19751</name>
    <dbReference type="NCBI Taxonomy" id="1265313"/>
    <lineage>
        <taxon>Bacteria</taxon>
        <taxon>Pseudomonadati</taxon>
        <taxon>Pseudomonadota</taxon>
        <taxon>Gammaproteobacteria</taxon>
        <taxon>Cellvibrionales</taxon>
        <taxon>Halieaceae</taxon>
        <taxon>Pseudohaliea</taxon>
    </lineage>
</organism>
<dbReference type="GO" id="GO:0015628">
    <property type="term" value="P:protein secretion by the type II secretion system"/>
    <property type="evidence" value="ECO:0007669"/>
    <property type="project" value="InterPro"/>
</dbReference>
<dbReference type="Pfam" id="PF07963">
    <property type="entry name" value="N_methyl"/>
    <property type="match status" value="1"/>
</dbReference>
<dbReference type="eggNOG" id="COG4970">
    <property type="taxonomic scope" value="Bacteria"/>
</dbReference>
<reference evidence="6 7" key="1">
    <citation type="journal article" date="2014" name="Genome Announc.">
        <title>Genome Sequence of Gammaproteobacterial Pseudohaliea rubra Type Strain DSM 19751, Isolated from Coastal Seawater of the Mediterranean Sea.</title>
        <authorList>
            <person name="Spring S."/>
            <person name="Fiebig A."/>
            <person name="Riedel T."/>
            <person name="Goker M."/>
            <person name="Klenk H.P."/>
        </authorList>
    </citation>
    <scope>NUCLEOTIDE SEQUENCE [LARGE SCALE GENOMIC DNA]</scope>
    <source>
        <strain evidence="6 7">DSM 19751</strain>
    </source>
</reference>
<keyword evidence="2" id="KW-0488">Methylation</keyword>
<evidence type="ECO:0000256" key="2">
    <source>
        <dbReference type="ARBA" id="ARBA00022481"/>
    </source>
</evidence>
<dbReference type="InterPro" id="IPR012902">
    <property type="entry name" value="N_methyl_site"/>
</dbReference>
<dbReference type="HOGENOM" id="CLU_1406631_0_0_6"/>
<dbReference type="AlphaFoldDB" id="A0A095VVI4"/>
<dbReference type="InterPro" id="IPR045584">
    <property type="entry name" value="Pilin-like"/>
</dbReference>
<keyword evidence="3" id="KW-0812">Transmembrane</keyword>
<comment type="caution">
    <text evidence="6">The sequence shown here is derived from an EMBL/GenBank/DDBJ whole genome shotgun (WGS) entry which is preliminary data.</text>
</comment>
<evidence type="ECO:0008006" key="8">
    <source>
        <dbReference type="Google" id="ProtNLM"/>
    </source>
</evidence>
<sequence>MCRQRGFSLLEMLVVLLVVVVIVSLASLNTGSGAEERRLAEEVRFLADIAAYARDEAAFSGRDFGLLVGEELRGGERVTVLRFRERRLPGEREAMPGDEDAADGPLWERPRGDAELFEPLVFPASLDIELAIEGVPVALDRGGHRQEAATGGVPQVIFYASGEATPGTLVFRQAATGDFLWELRWDLLGRSEITDDPLGAGDA</sequence>
<dbReference type="RefSeq" id="WP_035516078.1">
    <property type="nucleotide sequence ID" value="NZ_KN234760.1"/>
</dbReference>
<keyword evidence="5" id="KW-0472">Membrane</keyword>
<evidence type="ECO:0000256" key="4">
    <source>
        <dbReference type="ARBA" id="ARBA00022989"/>
    </source>
</evidence>
<accession>A0A095VVI4</accession>
<dbReference type="EMBL" id="AUVB01000001">
    <property type="protein sequence ID" value="KGE05375.1"/>
    <property type="molecule type" value="Genomic_DNA"/>
</dbReference>
<keyword evidence="7" id="KW-1185">Reference proteome</keyword>
<evidence type="ECO:0000256" key="1">
    <source>
        <dbReference type="ARBA" id="ARBA00004167"/>
    </source>
</evidence>
<dbReference type="PRINTS" id="PR00885">
    <property type="entry name" value="BCTERIALGSPH"/>
</dbReference>
<evidence type="ECO:0000313" key="7">
    <source>
        <dbReference type="Proteomes" id="UP000029640"/>
    </source>
</evidence>
<dbReference type="Proteomes" id="UP000029640">
    <property type="component" value="Unassembled WGS sequence"/>
</dbReference>
<dbReference type="SUPFAM" id="SSF54523">
    <property type="entry name" value="Pili subunits"/>
    <property type="match status" value="1"/>
</dbReference>
<dbReference type="OrthoDB" id="5741495at2"/>
<dbReference type="Gene3D" id="3.55.40.10">
    <property type="entry name" value="minor pseudopilin epsh domain"/>
    <property type="match status" value="1"/>
</dbReference>
<dbReference type="GO" id="GO:0016020">
    <property type="term" value="C:membrane"/>
    <property type="evidence" value="ECO:0007669"/>
    <property type="project" value="UniProtKB-SubCell"/>
</dbReference>
<name>A0A095VVI4_9GAMM</name>
<evidence type="ECO:0000313" key="6">
    <source>
        <dbReference type="EMBL" id="KGE05375.1"/>
    </source>
</evidence>
<dbReference type="GO" id="GO:0015627">
    <property type="term" value="C:type II protein secretion system complex"/>
    <property type="evidence" value="ECO:0007669"/>
    <property type="project" value="InterPro"/>
</dbReference>
<protein>
    <recommendedName>
        <fullName evidence="8">General secretion pathway protein H</fullName>
    </recommendedName>
</protein>
<gene>
    <name evidence="6" type="ORF">HRUBRA_00055</name>
</gene>
<evidence type="ECO:0000256" key="3">
    <source>
        <dbReference type="ARBA" id="ARBA00022692"/>
    </source>
</evidence>
<dbReference type="STRING" id="1265313.HRUBRA_00055"/>
<proteinExistence type="predicted"/>
<dbReference type="NCBIfam" id="TIGR02532">
    <property type="entry name" value="IV_pilin_GFxxxE"/>
    <property type="match status" value="1"/>
</dbReference>
<evidence type="ECO:0000256" key="5">
    <source>
        <dbReference type="ARBA" id="ARBA00023136"/>
    </source>
</evidence>
<comment type="subcellular location">
    <subcellularLocation>
        <location evidence="1">Membrane</location>
        <topology evidence="1">Single-pass membrane protein</topology>
    </subcellularLocation>
</comment>
<dbReference type="PROSITE" id="PS00409">
    <property type="entry name" value="PROKAR_NTER_METHYL"/>
    <property type="match status" value="1"/>
</dbReference>
<keyword evidence="4" id="KW-1133">Transmembrane helix</keyword>